<gene>
    <name evidence="2" type="ORF">DDR33_21760</name>
</gene>
<evidence type="ECO:0000313" key="3">
    <source>
        <dbReference type="Proteomes" id="UP000245647"/>
    </source>
</evidence>
<feature type="region of interest" description="Disordered" evidence="1">
    <location>
        <begin position="216"/>
        <end position="238"/>
    </location>
</feature>
<sequence length="300" mass="34418">MKIAVISEGYDPKTTIAGQYSLRPLCFTLKNGATGKKLKTQIQQETNLLTLPAWDLSDKENGYEFLKQAREHIRGSGDCPVVLIKIYNPSVKATDVYNELQNDFPSHGFIYWLDKRIQNPEQFLKSYRGYPPDGQRITFDHHVNFIGVYLEDELYTYNDQQNERFRQDYLKYPDRAIIDVDDVERGMREYIRDGYISPSKMVKLFKIKVTTLNAGKPESVQDGGMELESEGDLPEAGEQQNVQIPEGNSIASLLNQNMNSDIVPQNADQAVQSYQNNNQNNFHNPEESKDPEDDMADEHH</sequence>
<feature type="compositionally biased region" description="Acidic residues" evidence="1">
    <location>
        <begin position="225"/>
        <end position="235"/>
    </location>
</feature>
<dbReference type="EMBL" id="QEAS01000023">
    <property type="protein sequence ID" value="PWG78592.1"/>
    <property type="molecule type" value="Genomic_DNA"/>
</dbReference>
<feature type="compositionally biased region" description="Acidic residues" evidence="1">
    <location>
        <begin position="289"/>
        <end position="300"/>
    </location>
</feature>
<dbReference type="Proteomes" id="UP000245647">
    <property type="component" value="Unassembled WGS sequence"/>
</dbReference>
<organism evidence="2 3">
    <name type="scientific">Pararcticibacter amylolyticus</name>
    <dbReference type="NCBI Taxonomy" id="2173175"/>
    <lineage>
        <taxon>Bacteria</taxon>
        <taxon>Pseudomonadati</taxon>
        <taxon>Bacteroidota</taxon>
        <taxon>Sphingobacteriia</taxon>
        <taxon>Sphingobacteriales</taxon>
        <taxon>Sphingobacteriaceae</taxon>
        <taxon>Pararcticibacter</taxon>
    </lineage>
</organism>
<dbReference type="RefSeq" id="WP_109417917.1">
    <property type="nucleotide sequence ID" value="NZ_QEAS01000023.1"/>
</dbReference>
<feature type="region of interest" description="Disordered" evidence="1">
    <location>
        <begin position="257"/>
        <end position="300"/>
    </location>
</feature>
<reference evidence="2 3" key="1">
    <citation type="submission" date="2018-04" db="EMBL/GenBank/DDBJ databases">
        <title>Pedobacter chongqingensis sp. nov., isolated from a rottenly hemp rope.</title>
        <authorList>
            <person name="Cai Y."/>
        </authorList>
    </citation>
    <scope>NUCLEOTIDE SEQUENCE [LARGE SCALE GENOMIC DNA]</scope>
    <source>
        <strain evidence="2 3">FJ4-8</strain>
    </source>
</reference>
<feature type="compositionally biased region" description="Polar residues" evidence="1">
    <location>
        <begin position="257"/>
        <end position="274"/>
    </location>
</feature>
<evidence type="ECO:0000256" key="1">
    <source>
        <dbReference type="SAM" id="MobiDB-lite"/>
    </source>
</evidence>
<evidence type="ECO:0000313" key="2">
    <source>
        <dbReference type="EMBL" id="PWG78592.1"/>
    </source>
</evidence>
<keyword evidence="3" id="KW-1185">Reference proteome</keyword>
<dbReference type="AlphaFoldDB" id="A0A2U2PB30"/>
<protein>
    <submittedName>
        <fullName evidence="2">Uncharacterized protein</fullName>
    </submittedName>
</protein>
<accession>A0A2U2PB30</accession>
<name>A0A2U2PB30_9SPHI</name>
<comment type="caution">
    <text evidence="2">The sequence shown here is derived from an EMBL/GenBank/DDBJ whole genome shotgun (WGS) entry which is preliminary data.</text>
</comment>
<proteinExistence type="predicted"/>